<comment type="caution">
    <text evidence="1">The sequence shown here is derived from an EMBL/GenBank/DDBJ whole genome shotgun (WGS) entry which is preliminary data.</text>
</comment>
<dbReference type="EMBL" id="AVOT02027595">
    <property type="protein sequence ID" value="MBW0519718.1"/>
    <property type="molecule type" value="Genomic_DNA"/>
</dbReference>
<proteinExistence type="predicted"/>
<reference evidence="1" key="1">
    <citation type="submission" date="2021-03" db="EMBL/GenBank/DDBJ databases">
        <title>Draft genome sequence of rust myrtle Austropuccinia psidii MF-1, a brazilian biotype.</title>
        <authorList>
            <person name="Quecine M.C."/>
            <person name="Pachon D.M.R."/>
            <person name="Bonatelli M.L."/>
            <person name="Correr F.H."/>
            <person name="Franceschini L.M."/>
            <person name="Leite T.F."/>
            <person name="Margarido G.R.A."/>
            <person name="Almeida C.A."/>
            <person name="Ferrarezi J.A."/>
            <person name="Labate C.A."/>
        </authorList>
    </citation>
    <scope>NUCLEOTIDE SEQUENCE</scope>
    <source>
        <strain evidence="1">MF-1</strain>
    </source>
</reference>
<dbReference type="AlphaFoldDB" id="A0A9Q3EIS6"/>
<organism evidence="1 2">
    <name type="scientific">Austropuccinia psidii MF-1</name>
    <dbReference type="NCBI Taxonomy" id="1389203"/>
    <lineage>
        <taxon>Eukaryota</taxon>
        <taxon>Fungi</taxon>
        <taxon>Dikarya</taxon>
        <taxon>Basidiomycota</taxon>
        <taxon>Pucciniomycotina</taxon>
        <taxon>Pucciniomycetes</taxon>
        <taxon>Pucciniales</taxon>
        <taxon>Sphaerophragmiaceae</taxon>
        <taxon>Austropuccinia</taxon>
    </lineage>
</organism>
<dbReference type="Proteomes" id="UP000765509">
    <property type="component" value="Unassembled WGS sequence"/>
</dbReference>
<evidence type="ECO:0000313" key="1">
    <source>
        <dbReference type="EMBL" id="MBW0519718.1"/>
    </source>
</evidence>
<protein>
    <submittedName>
        <fullName evidence="1">Uncharacterized protein</fullName>
    </submittedName>
</protein>
<evidence type="ECO:0000313" key="2">
    <source>
        <dbReference type="Proteomes" id="UP000765509"/>
    </source>
</evidence>
<sequence>MRWWPLIVSWAIQNSGPIVVRLAISGVFQRSKMKPEWLQGLPPVVSGWSLVLQRQFLRPCLDAHALNWPQHRPWCLFRFEVLRPIIASFTLQRKETRMSGRDHVTDKLRAHLQCWHL</sequence>
<gene>
    <name evidence="1" type="ORF">O181_059433</name>
</gene>
<keyword evidence="2" id="KW-1185">Reference proteome</keyword>
<accession>A0A9Q3EIS6</accession>
<name>A0A9Q3EIS6_9BASI</name>